<accession>A0A150KL08</accession>
<gene>
    <name evidence="1" type="ORF">B4102_3968</name>
</gene>
<evidence type="ECO:0000313" key="2">
    <source>
        <dbReference type="Proteomes" id="UP000075666"/>
    </source>
</evidence>
<sequence length="42" mass="5022">MSIFKFKRNFSVYFSNTVNSTFSYNRVISKDIQLVNKFSFSE</sequence>
<comment type="caution">
    <text evidence="1">The sequence shown here is derived from an EMBL/GenBank/DDBJ whole genome shotgun (WGS) entry which is preliminary data.</text>
</comment>
<name>A0A150KL08_9BACI</name>
<keyword evidence="2" id="KW-1185">Reference proteome</keyword>
<reference evidence="1 2" key="1">
    <citation type="submission" date="2016-01" db="EMBL/GenBank/DDBJ databases">
        <title>Genome Sequences of Twelve Sporeforming Bacillus Species Isolated from Foods.</title>
        <authorList>
            <person name="Berendsen E.M."/>
            <person name="Wells-Bennik M.H."/>
            <person name="Krawcyk A.O."/>
            <person name="De Jong A."/>
            <person name="Holsappel S."/>
            <person name="Eijlander R.T."/>
            <person name="Kuipers O.P."/>
        </authorList>
    </citation>
    <scope>NUCLEOTIDE SEQUENCE [LARGE SCALE GENOMIC DNA]</scope>
    <source>
        <strain evidence="1 2">B4102</strain>
    </source>
</reference>
<dbReference type="PATRIC" id="fig|46224.3.peg.1114"/>
<organism evidence="1 2">
    <name type="scientific">Heyndrickxia sporothermodurans</name>
    <dbReference type="NCBI Taxonomy" id="46224"/>
    <lineage>
        <taxon>Bacteria</taxon>
        <taxon>Bacillati</taxon>
        <taxon>Bacillota</taxon>
        <taxon>Bacilli</taxon>
        <taxon>Bacillales</taxon>
        <taxon>Bacillaceae</taxon>
        <taxon>Heyndrickxia</taxon>
    </lineage>
</organism>
<proteinExistence type="predicted"/>
<protein>
    <submittedName>
        <fullName evidence="1">Uncharacterized protein</fullName>
    </submittedName>
</protein>
<dbReference type="EMBL" id="LQYN01000130">
    <property type="protein sequence ID" value="KYC89764.1"/>
    <property type="molecule type" value="Genomic_DNA"/>
</dbReference>
<dbReference type="AlphaFoldDB" id="A0A150KL08"/>
<evidence type="ECO:0000313" key="1">
    <source>
        <dbReference type="EMBL" id="KYC89764.1"/>
    </source>
</evidence>
<dbReference type="Proteomes" id="UP000075666">
    <property type="component" value="Unassembled WGS sequence"/>
</dbReference>